<dbReference type="PATRIC" id="fig|187330.3.peg.703"/>
<dbReference type="OrthoDB" id="9814831at2"/>
<dbReference type="AlphaFoldDB" id="A0A0N1ETA5"/>
<protein>
    <submittedName>
        <fullName evidence="1">Esterase</fullName>
    </submittedName>
</protein>
<reference evidence="1 2" key="1">
    <citation type="submission" date="2015-08" db="EMBL/GenBank/DDBJ databases">
        <title>Draft Genome Sequence of Pseudoalteromonas porphyrae UCD-SED14.</title>
        <authorList>
            <person name="Coil D.A."/>
            <person name="Jospin G."/>
            <person name="Lee R.D."/>
            <person name="Eisen J.A."/>
        </authorList>
    </citation>
    <scope>NUCLEOTIDE SEQUENCE [LARGE SCALE GENOMIC DNA]</scope>
    <source>
        <strain evidence="1 2">UCD-SED14</strain>
    </source>
</reference>
<dbReference type="PANTHER" id="PTHR35602">
    <property type="entry name" value="ESTERASE YQIA-RELATED"/>
    <property type="match status" value="1"/>
</dbReference>
<evidence type="ECO:0000313" key="1">
    <source>
        <dbReference type="EMBL" id="KPH62676.1"/>
    </source>
</evidence>
<organism evidence="1 2">
    <name type="scientific">Pseudoalteromonas porphyrae</name>
    <dbReference type="NCBI Taxonomy" id="187330"/>
    <lineage>
        <taxon>Bacteria</taxon>
        <taxon>Pseudomonadati</taxon>
        <taxon>Pseudomonadota</taxon>
        <taxon>Gammaproteobacteria</taxon>
        <taxon>Alteromonadales</taxon>
        <taxon>Pseudoalteromonadaceae</taxon>
        <taxon>Pseudoalteromonas</taxon>
    </lineage>
</organism>
<comment type="caution">
    <text evidence="1">The sequence shown here is derived from an EMBL/GenBank/DDBJ whole genome shotgun (WGS) entry which is preliminary data.</text>
</comment>
<name>A0A0N1ETA5_9GAMM</name>
<accession>A0A0N1ETA5</accession>
<proteinExistence type="predicted"/>
<dbReference type="Pfam" id="PF05728">
    <property type="entry name" value="UPF0227"/>
    <property type="match status" value="1"/>
</dbReference>
<keyword evidence="2" id="KW-1185">Reference proteome</keyword>
<dbReference type="STRING" id="187330.AMS58_01060"/>
<dbReference type="InterPro" id="IPR008886">
    <property type="entry name" value="UPF0227/Esterase_YqiA"/>
</dbReference>
<dbReference type="EMBL" id="LHPH01000012">
    <property type="protein sequence ID" value="KPH62676.1"/>
    <property type="molecule type" value="Genomic_DNA"/>
</dbReference>
<dbReference type="RefSeq" id="WP_054203156.1">
    <property type="nucleotide sequence ID" value="NZ_LHPH01000012.1"/>
</dbReference>
<dbReference type="PANTHER" id="PTHR35602:SF3">
    <property type="entry name" value="ESTERASE YQIA"/>
    <property type="match status" value="1"/>
</dbReference>
<gene>
    <name evidence="1" type="ORF">ADS77_11485</name>
</gene>
<evidence type="ECO:0000313" key="2">
    <source>
        <dbReference type="Proteomes" id="UP000037848"/>
    </source>
</evidence>
<dbReference type="Gene3D" id="3.40.50.1820">
    <property type="entry name" value="alpha/beta hydrolase"/>
    <property type="match status" value="1"/>
</dbReference>
<dbReference type="Proteomes" id="UP000037848">
    <property type="component" value="Unassembled WGS sequence"/>
</dbReference>
<sequence>MAQRVIYIHGFNSSEKSFKAVRFGEYMAHYGVEYCVPRLSHEPFHAIIQIEQLLTPNTVLLGSSLGGFYATYLSQKYQLPAVVINPAVTPFLLLSSFLGSNYNPYQDTHYELNKSHISALKSLSISDLQQPSLLYLLQQTGDEVLAFQQAVKYYSQCKQHIEFGGDHSFVNFESTFASIVDFLKITKNSQAYKR</sequence>
<dbReference type="SUPFAM" id="SSF53474">
    <property type="entry name" value="alpha/beta-Hydrolases"/>
    <property type="match status" value="1"/>
</dbReference>
<dbReference type="InterPro" id="IPR029058">
    <property type="entry name" value="AB_hydrolase_fold"/>
</dbReference>